<keyword evidence="6 8" id="KW-1133">Transmembrane helix</keyword>
<dbReference type="Proteomes" id="UP001208570">
    <property type="component" value="Unassembled WGS sequence"/>
</dbReference>
<dbReference type="AlphaFoldDB" id="A0AAD9MVQ5"/>
<reference evidence="11" key="1">
    <citation type="journal article" date="2023" name="Mol. Biol. Evol.">
        <title>Third-Generation Sequencing Reveals the Adaptive Role of the Epigenome in Three Deep-Sea Polychaetes.</title>
        <authorList>
            <person name="Perez M."/>
            <person name="Aroh O."/>
            <person name="Sun Y."/>
            <person name="Lan Y."/>
            <person name="Juniper S.K."/>
            <person name="Young C.R."/>
            <person name="Angers B."/>
            <person name="Qian P.Y."/>
        </authorList>
    </citation>
    <scope>NUCLEOTIDE SEQUENCE</scope>
    <source>
        <strain evidence="11">P08H-3</strain>
    </source>
</reference>
<keyword evidence="12" id="KW-1185">Reference proteome</keyword>
<dbReference type="FunFam" id="1.20.1740.10:FF:000013">
    <property type="entry name" value="Solute carrier family 12 member"/>
    <property type="match status" value="1"/>
</dbReference>
<proteinExistence type="inferred from homology"/>
<accession>A0AAD9MVQ5</accession>
<evidence type="ECO:0000256" key="7">
    <source>
        <dbReference type="ARBA" id="ARBA00023136"/>
    </source>
</evidence>
<feature type="transmembrane region" description="Helical" evidence="8">
    <location>
        <begin position="6"/>
        <end position="25"/>
    </location>
</feature>
<dbReference type="GO" id="GO:0015379">
    <property type="term" value="F:potassium:chloride symporter activity"/>
    <property type="evidence" value="ECO:0007669"/>
    <property type="project" value="TreeGrafter"/>
</dbReference>
<dbReference type="InterPro" id="IPR004842">
    <property type="entry name" value="SLC12A_fam"/>
</dbReference>
<dbReference type="EMBL" id="JAODUP010000669">
    <property type="protein sequence ID" value="KAK2145601.1"/>
    <property type="molecule type" value="Genomic_DNA"/>
</dbReference>
<dbReference type="GO" id="GO:0016020">
    <property type="term" value="C:membrane"/>
    <property type="evidence" value="ECO:0007669"/>
    <property type="project" value="UniProtKB-SubCell"/>
</dbReference>
<dbReference type="InterPro" id="IPR018491">
    <property type="entry name" value="SLC12_C"/>
</dbReference>
<feature type="transmembrane region" description="Helical" evidence="8">
    <location>
        <begin position="77"/>
        <end position="100"/>
    </location>
</feature>
<protein>
    <recommendedName>
        <fullName evidence="3">Solute carrier family 12 member 9</fullName>
    </recommendedName>
</protein>
<feature type="transmembrane region" description="Helical" evidence="8">
    <location>
        <begin position="199"/>
        <end position="228"/>
    </location>
</feature>
<name>A0AAD9MVQ5_9ANNE</name>
<gene>
    <name evidence="11" type="ORF">LSH36_669g01013</name>
</gene>
<evidence type="ECO:0000256" key="3">
    <source>
        <dbReference type="ARBA" id="ARBA00019359"/>
    </source>
</evidence>
<evidence type="ECO:0000256" key="8">
    <source>
        <dbReference type="SAM" id="Phobius"/>
    </source>
</evidence>
<dbReference type="Pfam" id="PF03522">
    <property type="entry name" value="SLC12"/>
    <property type="match status" value="1"/>
</dbReference>
<comment type="subcellular location">
    <subcellularLocation>
        <location evidence="1">Membrane</location>
        <topology evidence="1">Multi-pass membrane protein</topology>
    </subcellularLocation>
</comment>
<feature type="domain" description="Amino acid permease/ SLC12A" evidence="9">
    <location>
        <begin position="2"/>
        <end position="271"/>
    </location>
</feature>
<evidence type="ECO:0000259" key="10">
    <source>
        <dbReference type="Pfam" id="PF03522"/>
    </source>
</evidence>
<evidence type="ECO:0000313" key="12">
    <source>
        <dbReference type="Proteomes" id="UP001208570"/>
    </source>
</evidence>
<organism evidence="11 12">
    <name type="scientific">Paralvinella palmiformis</name>
    <dbReference type="NCBI Taxonomy" id="53620"/>
    <lineage>
        <taxon>Eukaryota</taxon>
        <taxon>Metazoa</taxon>
        <taxon>Spiralia</taxon>
        <taxon>Lophotrochozoa</taxon>
        <taxon>Annelida</taxon>
        <taxon>Polychaeta</taxon>
        <taxon>Sedentaria</taxon>
        <taxon>Canalipalpata</taxon>
        <taxon>Terebellida</taxon>
        <taxon>Terebelliformia</taxon>
        <taxon>Alvinellidae</taxon>
        <taxon>Paralvinella</taxon>
    </lineage>
</organism>
<evidence type="ECO:0000313" key="11">
    <source>
        <dbReference type="EMBL" id="KAK2145601.1"/>
    </source>
</evidence>
<dbReference type="GO" id="GO:0006884">
    <property type="term" value="P:cell volume homeostasis"/>
    <property type="evidence" value="ECO:0007669"/>
    <property type="project" value="TreeGrafter"/>
</dbReference>
<dbReference type="Gene3D" id="1.20.1740.10">
    <property type="entry name" value="Amino acid/polyamine transporter I"/>
    <property type="match status" value="1"/>
</dbReference>
<feature type="transmembrane region" description="Helical" evidence="8">
    <location>
        <begin position="160"/>
        <end position="178"/>
    </location>
</feature>
<keyword evidence="4" id="KW-0813">Transport</keyword>
<comment type="caution">
    <text evidence="11">The sequence shown here is derived from an EMBL/GenBank/DDBJ whole genome shotgun (WGS) entry which is preliminary data.</text>
</comment>
<evidence type="ECO:0000256" key="4">
    <source>
        <dbReference type="ARBA" id="ARBA00022448"/>
    </source>
</evidence>
<keyword evidence="5 8" id="KW-0812">Transmembrane</keyword>
<evidence type="ECO:0000256" key="5">
    <source>
        <dbReference type="ARBA" id="ARBA00022692"/>
    </source>
</evidence>
<dbReference type="InterPro" id="IPR004841">
    <property type="entry name" value="AA-permease/SLC12A_dom"/>
</dbReference>
<dbReference type="GO" id="GO:0055075">
    <property type="term" value="P:potassium ion homeostasis"/>
    <property type="evidence" value="ECO:0007669"/>
    <property type="project" value="TreeGrafter"/>
</dbReference>
<feature type="transmembrane region" description="Helical" evidence="8">
    <location>
        <begin position="131"/>
        <end position="154"/>
    </location>
</feature>
<dbReference type="Pfam" id="PF00324">
    <property type="entry name" value="AA_permease"/>
    <property type="match status" value="1"/>
</dbReference>
<evidence type="ECO:0000256" key="1">
    <source>
        <dbReference type="ARBA" id="ARBA00004141"/>
    </source>
</evidence>
<sequence>MDFAPVFAVLFSSVTGIMNGANMSGELKEPGRAIPRGTMGATLFTLCVYLLLTFLTTATCSRELLLNNYNYLQPINIWPPFITIGIFAATLSAALGNLIGASRVLEALARDEIFWFLLKPAIITTRNGNPYVAVFISWVLVQLFLLVGSLNTIAPMASELFLLSYASTNLACLALDLASAPNFRPTFKFFSSHTCGLGLIGCLIMCFLINVIYASVALVLCMILVIVLHMRSMPQNWGSISQALIFHQVRKYLLMLDIRREHIKFWRPQILLMVSNPRCCCPLLDFINDMKKGGLYVLGHVQIGHLDDQDVDPCQTQYPAWLKLVDTLRIKAFVEVTLASSVQEGLQHLIRLSGLGGMKPNTICFGFYDDAVQLDSYTDQIVRHKRHFRFYSQNDNEDDIMQEIFPPRHNGKLKLLNEDEYVHMLRDVFKMKKNVCLFRHFHRLNKLNIFKSKSNFIDVWPMNLFKPDSVNYFDNTCLFMLQLACILHMVPKWKSSTILRIFMCVASCTEDTNTKERKLSEILRQLRIPAIIEPVHIETAGMTPYDQASGRTRMDDFLQGGALDNEYLLMLNSLIQMHSQHAAVVFCYLPRLPFIGPLPAWYLPQLDTLTSDLPPTVLVHGTHPVTSTTL</sequence>
<evidence type="ECO:0000256" key="6">
    <source>
        <dbReference type="ARBA" id="ARBA00022989"/>
    </source>
</evidence>
<comment type="similarity">
    <text evidence="2">Belongs to the SLC12A transporter family.</text>
</comment>
<evidence type="ECO:0000256" key="2">
    <source>
        <dbReference type="ARBA" id="ARBA00010593"/>
    </source>
</evidence>
<feature type="transmembrane region" description="Helical" evidence="8">
    <location>
        <begin position="37"/>
        <end position="57"/>
    </location>
</feature>
<dbReference type="GO" id="GO:0055064">
    <property type="term" value="P:chloride ion homeostasis"/>
    <property type="evidence" value="ECO:0007669"/>
    <property type="project" value="TreeGrafter"/>
</dbReference>
<dbReference type="PANTHER" id="PTHR11827:SF72">
    <property type="entry name" value="GH08340P"/>
    <property type="match status" value="1"/>
</dbReference>
<evidence type="ECO:0000259" key="9">
    <source>
        <dbReference type="Pfam" id="PF00324"/>
    </source>
</evidence>
<feature type="domain" description="SLC12A transporter C-terminal" evidence="10">
    <location>
        <begin position="282"/>
        <end position="370"/>
    </location>
</feature>
<dbReference type="PANTHER" id="PTHR11827">
    <property type="entry name" value="SOLUTE CARRIER FAMILY 12, CATION COTRANSPORTERS"/>
    <property type="match status" value="1"/>
</dbReference>
<keyword evidence="7 8" id="KW-0472">Membrane</keyword>